<dbReference type="InterPro" id="IPR006016">
    <property type="entry name" value="UspA"/>
</dbReference>
<evidence type="ECO:0000259" key="2">
    <source>
        <dbReference type="Pfam" id="PF00582"/>
    </source>
</evidence>
<dbReference type="OrthoDB" id="9788959at2"/>
<dbReference type="InterPro" id="IPR006015">
    <property type="entry name" value="Universal_stress_UspA"/>
</dbReference>
<protein>
    <submittedName>
        <fullName evidence="3">Nucleotide-binding universal stress UspA family protein</fullName>
    </submittedName>
</protein>
<dbReference type="SUPFAM" id="SSF52402">
    <property type="entry name" value="Adenine nucleotide alpha hydrolases-like"/>
    <property type="match status" value="2"/>
</dbReference>
<sequence length="278" mass="31484">MKKIVVPTDFSSIATNAFMHAVHYAVQFSSEIILVHTYETPVVDLQFYPENLPLVLETYQKEQTDFITNETHKWKQLASEIEGGSTIKIKHILKQGDLITVLNDVVTQEYADMVIMGTSGAEGWKEALLGTNTGEAITTLVVPVLSVPENAVYTKVDTIGFTTRFRDKDKQALYKTLEIAQKIDAHVKCLYVKTSKDDVSDAKINEWEKEFSKEKVTFFIIPDDDVLSTIDDFVTDQEIDLLLMLTYKRSFFASLFSNSFTEKVANHMAIPILALHEE</sequence>
<evidence type="ECO:0000313" key="4">
    <source>
        <dbReference type="Proteomes" id="UP000237056"/>
    </source>
</evidence>
<comment type="similarity">
    <text evidence="1">Belongs to the universal stress protein A family.</text>
</comment>
<reference evidence="3 4" key="1">
    <citation type="submission" date="2018-01" db="EMBL/GenBank/DDBJ databases">
        <title>Genomic Encyclopedia of Type Strains, Phase I: the one thousand microbial genomes (KMG-I) project.</title>
        <authorList>
            <person name="Goeker M."/>
        </authorList>
    </citation>
    <scope>NUCLEOTIDE SEQUENCE [LARGE SCALE GENOMIC DNA]</scope>
    <source>
        <strain evidence="3 4">DSM 17960</strain>
    </source>
</reference>
<dbReference type="CDD" id="cd00293">
    <property type="entry name" value="USP-like"/>
    <property type="match status" value="2"/>
</dbReference>
<gene>
    <name evidence="3" type="ORF">Q361_10661</name>
</gene>
<dbReference type="EMBL" id="PQNY01000006">
    <property type="protein sequence ID" value="POS01999.1"/>
    <property type="molecule type" value="Genomic_DNA"/>
</dbReference>
<name>A0A2S4N8H5_9FLAO</name>
<dbReference type="PANTHER" id="PTHR46268">
    <property type="entry name" value="STRESS RESPONSE PROTEIN NHAX"/>
    <property type="match status" value="1"/>
</dbReference>
<evidence type="ECO:0000313" key="3">
    <source>
        <dbReference type="EMBL" id="POS01999.1"/>
    </source>
</evidence>
<evidence type="ECO:0000256" key="1">
    <source>
        <dbReference type="ARBA" id="ARBA00008791"/>
    </source>
</evidence>
<keyword evidence="4" id="KW-1185">Reference proteome</keyword>
<organism evidence="3 4">
    <name type="scientific">Flavobacterium croceum DSM 17960</name>
    <dbReference type="NCBI Taxonomy" id="1121886"/>
    <lineage>
        <taxon>Bacteria</taxon>
        <taxon>Pseudomonadati</taxon>
        <taxon>Bacteroidota</taxon>
        <taxon>Flavobacteriia</taxon>
        <taxon>Flavobacteriales</taxon>
        <taxon>Flavobacteriaceae</taxon>
        <taxon>Flavobacterium</taxon>
    </lineage>
</organism>
<comment type="caution">
    <text evidence="3">The sequence shown here is derived from an EMBL/GenBank/DDBJ whole genome shotgun (WGS) entry which is preliminary data.</text>
</comment>
<dbReference type="RefSeq" id="WP_103725772.1">
    <property type="nucleotide sequence ID" value="NZ_PQNY01000006.1"/>
</dbReference>
<accession>A0A2S4N8H5</accession>
<dbReference type="PANTHER" id="PTHR46268:SF6">
    <property type="entry name" value="UNIVERSAL STRESS PROTEIN UP12"/>
    <property type="match status" value="1"/>
</dbReference>
<proteinExistence type="inferred from homology"/>
<dbReference type="Proteomes" id="UP000237056">
    <property type="component" value="Unassembled WGS sequence"/>
</dbReference>
<dbReference type="Gene3D" id="3.40.50.620">
    <property type="entry name" value="HUPs"/>
    <property type="match status" value="2"/>
</dbReference>
<dbReference type="AlphaFoldDB" id="A0A2S4N8H5"/>
<dbReference type="PRINTS" id="PR01438">
    <property type="entry name" value="UNVRSLSTRESS"/>
</dbReference>
<dbReference type="Pfam" id="PF00582">
    <property type="entry name" value="Usp"/>
    <property type="match status" value="1"/>
</dbReference>
<dbReference type="InterPro" id="IPR014729">
    <property type="entry name" value="Rossmann-like_a/b/a_fold"/>
</dbReference>
<feature type="domain" description="UspA" evidence="2">
    <location>
        <begin position="1"/>
        <end position="148"/>
    </location>
</feature>